<protein>
    <recommendedName>
        <fullName evidence="1">CoA-binding domain-containing protein</fullName>
    </recommendedName>
</protein>
<dbReference type="InterPro" id="IPR003781">
    <property type="entry name" value="CoA-bd"/>
</dbReference>
<keyword evidence="3" id="KW-1185">Reference proteome</keyword>
<dbReference type="Proteomes" id="UP000054266">
    <property type="component" value="Unassembled WGS sequence"/>
</dbReference>
<name>A0A0D2G2Z0_9EURO</name>
<dbReference type="PANTHER" id="PTHR33303:SF2">
    <property type="entry name" value="COA-BINDING DOMAIN-CONTAINING PROTEIN"/>
    <property type="match status" value="1"/>
</dbReference>
<evidence type="ECO:0000313" key="3">
    <source>
        <dbReference type="Proteomes" id="UP000054266"/>
    </source>
</evidence>
<sequence length="208" mass="22675">MPSPRGCSVSGGREMARWHHLLTCSSRRHGGLKMVMSTAIRKSAIMSIPRAMEAAAKRFFSSPDFAVAGASQDQSKFGYRILAWYHQHTLPVTPINPTRPSISLPSKTYETVPSVSALPRPDQTALSFVTPPAITRRILREAKAAGVKAVWFQPGSFEDEDLKYAKENFESAIGGFEDGTVGGEGWCVLVDGENALRAAGKKIVKQKL</sequence>
<dbReference type="HOGENOM" id="CLU_112567_1_1_1"/>
<dbReference type="Gene3D" id="3.40.50.720">
    <property type="entry name" value="NAD(P)-binding Rossmann-like Domain"/>
    <property type="match status" value="1"/>
</dbReference>
<accession>A0A0D2G2Z0</accession>
<dbReference type="SUPFAM" id="SSF51735">
    <property type="entry name" value="NAD(P)-binding Rossmann-fold domains"/>
    <property type="match status" value="1"/>
</dbReference>
<dbReference type="SMART" id="SM00881">
    <property type="entry name" value="CoA_binding"/>
    <property type="match status" value="1"/>
</dbReference>
<dbReference type="PANTHER" id="PTHR33303">
    <property type="entry name" value="CYTOPLASMIC PROTEIN-RELATED"/>
    <property type="match status" value="1"/>
</dbReference>
<dbReference type="AlphaFoldDB" id="A0A0D2G2Z0"/>
<dbReference type="STRING" id="5601.A0A0D2G2Z0"/>
<dbReference type="InterPro" id="IPR036291">
    <property type="entry name" value="NAD(P)-bd_dom_sf"/>
</dbReference>
<proteinExistence type="predicted"/>
<evidence type="ECO:0000313" key="2">
    <source>
        <dbReference type="EMBL" id="KIW66454.1"/>
    </source>
</evidence>
<reference evidence="2 3" key="1">
    <citation type="submission" date="2015-01" db="EMBL/GenBank/DDBJ databases">
        <title>The Genome Sequence of Capronia semiimmersa CBS27337.</title>
        <authorList>
            <consortium name="The Broad Institute Genomics Platform"/>
            <person name="Cuomo C."/>
            <person name="de Hoog S."/>
            <person name="Gorbushina A."/>
            <person name="Stielow B."/>
            <person name="Teixiera M."/>
            <person name="Abouelleil A."/>
            <person name="Chapman S.B."/>
            <person name="Priest M."/>
            <person name="Young S.K."/>
            <person name="Wortman J."/>
            <person name="Nusbaum C."/>
            <person name="Birren B."/>
        </authorList>
    </citation>
    <scope>NUCLEOTIDE SEQUENCE [LARGE SCALE GENOMIC DNA]</scope>
    <source>
        <strain evidence="2 3">CBS 27337</strain>
    </source>
</reference>
<gene>
    <name evidence="2" type="ORF">PV04_05789</name>
</gene>
<feature type="domain" description="CoA-binding" evidence="1">
    <location>
        <begin position="59"/>
        <end position="156"/>
    </location>
</feature>
<dbReference type="Pfam" id="PF13380">
    <property type="entry name" value="CoA_binding_2"/>
    <property type="match status" value="1"/>
</dbReference>
<evidence type="ECO:0000259" key="1">
    <source>
        <dbReference type="SMART" id="SM00881"/>
    </source>
</evidence>
<organism evidence="2 3">
    <name type="scientific">Phialophora macrospora</name>
    <dbReference type="NCBI Taxonomy" id="1851006"/>
    <lineage>
        <taxon>Eukaryota</taxon>
        <taxon>Fungi</taxon>
        <taxon>Dikarya</taxon>
        <taxon>Ascomycota</taxon>
        <taxon>Pezizomycotina</taxon>
        <taxon>Eurotiomycetes</taxon>
        <taxon>Chaetothyriomycetidae</taxon>
        <taxon>Chaetothyriales</taxon>
        <taxon>Herpotrichiellaceae</taxon>
        <taxon>Phialophora</taxon>
    </lineage>
</organism>
<dbReference type="EMBL" id="KN846959">
    <property type="protein sequence ID" value="KIW66454.1"/>
    <property type="molecule type" value="Genomic_DNA"/>
</dbReference>